<feature type="domain" description="Peptidase M24 C-terminal" evidence="9">
    <location>
        <begin position="552"/>
        <end position="616"/>
    </location>
</feature>
<name>A0A8D8SX75_9HEMI</name>
<comment type="cofactor">
    <cofactor evidence="1">
        <name>Mn(2+)</name>
        <dbReference type="ChEBI" id="CHEBI:29035"/>
    </cofactor>
</comment>
<dbReference type="EMBL" id="HBUF01655696">
    <property type="protein sequence ID" value="CAG6787724.1"/>
    <property type="molecule type" value="Transcribed_RNA"/>
</dbReference>
<evidence type="ECO:0000256" key="5">
    <source>
        <dbReference type="ARBA" id="ARBA00023211"/>
    </source>
</evidence>
<dbReference type="InterPro" id="IPR029149">
    <property type="entry name" value="Creatin/AminoP/Spt16_N"/>
</dbReference>
<evidence type="ECO:0000259" key="7">
    <source>
        <dbReference type="Pfam" id="PF00557"/>
    </source>
</evidence>
<dbReference type="Pfam" id="PF00557">
    <property type="entry name" value="Peptidase_M24"/>
    <property type="match status" value="1"/>
</dbReference>
<reference evidence="10" key="1">
    <citation type="submission" date="2021-05" db="EMBL/GenBank/DDBJ databases">
        <authorList>
            <person name="Alioto T."/>
            <person name="Alioto T."/>
            <person name="Gomez Garrido J."/>
        </authorList>
    </citation>
    <scope>NUCLEOTIDE SEQUENCE</scope>
</reference>
<dbReference type="PROSITE" id="PS00491">
    <property type="entry name" value="PROLINE_PEPTIDASE"/>
    <property type="match status" value="1"/>
</dbReference>
<dbReference type="Pfam" id="PF16188">
    <property type="entry name" value="Peptidase_M24_C"/>
    <property type="match status" value="1"/>
</dbReference>
<dbReference type="EMBL" id="HBUF01655699">
    <property type="protein sequence ID" value="CAG6787727.1"/>
    <property type="molecule type" value="Transcribed_RNA"/>
</dbReference>
<dbReference type="GO" id="GO:0070006">
    <property type="term" value="F:metalloaminopeptidase activity"/>
    <property type="evidence" value="ECO:0007669"/>
    <property type="project" value="InterPro"/>
</dbReference>
<dbReference type="InterPro" id="IPR000587">
    <property type="entry name" value="Creatinase_N"/>
</dbReference>
<comment type="similarity">
    <text evidence="2 6">Belongs to the peptidase M24B family.</text>
</comment>
<dbReference type="Gene3D" id="3.40.350.10">
    <property type="entry name" value="Creatinase/prolidase N-terminal domain"/>
    <property type="match status" value="2"/>
</dbReference>
<dbReference type="InterPro" id="IPR032416">
    <property type="entry name" value="Peptidase_M24_C"/>
</dbReference>
<keyword evidence="10" id="KW-0645">Protease</keyword>
<keyword evidence="5" id="KW-0464">Manganese</keyword>
<dbReference type="InterPro" id="IPR036005">
    <property type="entry name" value="Creatinase/aminopeptidase-like"/>
</dbReference>
<evidence type="ECO:0000256" key="4">
    <source>
        <dbReference type="ARBA" id="ARBA00022801"/>
    </source>
</evidence>
<dbReference type="GO" id="GO:0005737">
    <property type="term" value="C:cytoplasm"/>
    <property type="evidence" value="ECO:0007669"/>
    <property type="project" value="UniProtKB-ARBA"/>
</dbReference>
<evidence type="ECO:0000256" key="6">
    <source>
        <dbReference type="RuleBase" id="RU000590"/>
    </source>
</evidence>
<evidence type="ECO:0000256" key="3">
    <source>
        <dbReference type="ARBA" id="ARBA00022723"/>
    </source>
</evidence>
<dbReference type="AlphaFoldDB" id="A0A8D8SX75"/>
<dbReference type="InterPro" id="IPR050422">
    <property type="entry name" value="X-Pro_aminopeptidase_P"/>
</dbReference>
<feature type="domain" description="Peptidase M24" evidence="7">
    <location>
        <begin position="325"/>
        <end position="539"/>
    </location>
</feature>
<dbReference type="EMBL" id="HBUF01655697">
    <property type="protein sequence ID" value="CAG6787725.1"/>
    <property type="molecule type" value="Transcribed_RNA"/>
</dbReference>
<proteinExistence type="inferred from homology"/>
<dbReference type="Gene3D" id="3.90.230.10">
    <property type="entry name" value="Creatinase/methionine aminopeptidase superfamily"/>
    <property type="match status" value="1"/>
</dbReference>
<sequence>MGTAKNTTAILQKLRSIMQTKSNHLAEAIQAYIVTSTDAHTSEYLAEADKRRAFVSGFTGSAGTAVVTLDKALLWTDGRYYLQASQELDSNWTLMKSGLPTTLTEKEWLAKNLPSGSRVGVDPNLITLQEYKAYETEFEHANLTIVPIKTNLVDLVWDNKPSCPNAAITPLGLKYSGKTIEKKVEEVRQKMKEKNAVILVLTALDEIAYLLNLRGSDIEFNPVFFSYVIVTDSSIQLFIEESRVSDSIRNHFNQENCPITIQSYDNVHSFLTELVANLKPGKKAWISEYSNYALASVIPRKHLVSDITPVNVMKAVKNPVEIQGMVNSHIRDAAALITYLAWLEKEILSGHHVTEISGATKLEEFRSQQEDFVGLSFDTISSAGSNGAIIHYKPQPETDRPITAQEMYLVDSGGQYKDGTTDVTRTVHFGTPSEFEKECFTRVFKGCAALAMTVFPEKLKGHAIDAIARHTLWSVGLDYAHGTGHGIGSYLNVHEGPMSISFNPRPADPGLLSGMFLSDEPGYYEDGKFGVRIENIVQVIPVETKYSRKNKPFLGFKTITLVPIQTSLLNISLLSCEEIKFLNDFHQECRDVVGPVLKQKGQNEAFEWLVKQTEPIHD</sequence>
<dbReference type="SUPFAM" id="SSF55920">
    <property type="entry name" value="Creatinase/aminopeptidase"/>
    <property type="match status" value="1"/>
</dbReference>
<dbReference type="EMBL" id="HBUF01239477">
    <property type="protein sequence ID" value="CAG6676366.1"/>
    <property type="molecule type" value="Transcribed_RNA"/>
</dbReference>
<dbReference type="InterPro" id="IPR033740">
    <property type="entry name" value="Pept_M24B"/>
</dbReference>
<dbReference type="PANTHER" id="PTHR43763">
    <property type="entry name" value="XAA-PRO AMINOPEPTIDASE 1"/>
    <property type="match status" value="1"/>
</dbReference>
<dbReference type="EMBL" id="HBUF01239476">
    <property type="protein sequence ID" value="CAG6676365.1"/>
    <property type="molecule type" value="Transcribed_RNA"/>
</dbReference>
<dbReference type="EMBL" id="HBUF01655698">
    <property type="protein sequence ID" value="CAG6787726.1"/>
    <property type="molecule type" value="Transcribed_RNA"/>
</dbReference>
<evidence type="ECO:0000256" key="1">
    <source>
        <dbReference type="ARBA" id="ARBA00001936"/>
    </source>
</evidence>
<feature type="domain" description="Creatinase N-terminal" evidence="8">
    <location>
        <begin position="11"/>
        <end position="148"/>
    </location>
</feature>
<dbReference type="EMBL" id="HBUF01239478">
    <property type="protein sequence ID" value="CAG6676367.1"/>
    <property type="molecule type" value="Transcribed_RNA"/>
</dbReference>
<keyword evidence="10" id="KW-0031">Aminopeptidase</keyword>
<dbReference type="GO" id="GO:0046872">
    <property type="term" value="F:metal ion binding"/>
    <property type="evidence" value="ECO:0007669"/>
    <property type="project" value="UniProtKB-KW"/>
</dbReference>
<dbReference type="Pfam" id="PF16189">
    <property type="entry name" value="Creatinase_N_2"/>
    <property type="match status" value="1"/>
</dbReference>
<dbReference type="PANTHER" id="PTHR43763:SF20">
    <property type="entry name" value="XAA-PRO AMINOPEPTIDASE APEPP"/>
    <property type="match status" value="1"/>
</dbReference>
<organism evidence="10">
    <name type="scientific">Cacopsylla melanoneura</name>
    <dbReference type="NCBI Taxonomy" id="428564"/>
    <lineage>
        <taxon>Eukaryota</taxon>
        <taxon>Metazoa</taxon>
        <taxon>Ecdysozoa</taxon>
        <taxon>Arthropoda</taxon>
        <taxon>Hexapoda</taxon>
        <taxon>Insecta</taxon>
        <taxon>Pterygota</taxon>
        <taxon>Neoptera</taxon>
        <taxon>Paraneoptera</taxon>
        <taxon>Hemiptera</taxon>
        <taxon>Sternorrhyncha</taxon>
        <taxon>Psylloidea</taxon>
        <taxon>Psyllidae</taxon>
        <taxon>Psyllinae</taxon>
        <taxon>Cacopsylla</taxon>
    </lineage>
</organism>
<protein>
    <submittedName>
        <fullName evidence="10">Xaa-Pro aminopeptidase 1</fullName>
    </submittedName>
</protein>
<accession>A0A8D8SX75</accession>
<keyword evidence="4" id="KW-0378">Hydrolase</keyword>
<evidence type="ECO:0000313" key="10">
    <source>
        <dbReference type="EMBL" id="CAG6676366.1"/>
    </source>
</evidence>
<dbReference type="FunFam" id="3.40.350.10:FF:000001">
    <property type="entry name" value="Putative xaa-Pro aminopeptidase 1"/>
    <property type="match status" value="1"/>
</dbReference>
<evidence type="ECO:0000259" key="8">
    <source>
        <dbReference type="Pfam" id="PF01321"/>
    </source>
</evidence>
<dbReference type="SUPFAM" id="SSF53092">
    <property type="entry name" value="Creatinase/prolidase N-terminal domain"/>
    <property type="match status" value="1"/>
</dbReference>
<dbReference type="FunFam" id="3.90.230.10:FF:000007">
    <property type="entry name" value="Xaa-Pro aminopeptidase P"/>
    <property type="match status" value="1"/>
</dbReference>
<keyword evidence="3 6" id="KW-0479">Metal-binding</keyword>
<dbReference type="CDD" id="cd01085">
    <property type="entry name" value="APP"/>
    <property type="match status" value="1"/>
</dbReference>
<evidence type="ECO:0000256" key="2">
    <source>
        <dbReference type="ARBA" id="ARBA00008766"/>
    </source>
</evidence>
<dbReference type="InterPro" id="IPR001131">
    <property type="entry name" value="Peptidase_M24B_aminopep-P_CS"/>
</dbReference>
<dbReference type="InterPro" id="IPR000994">
    <property type="entry name" value="Pept_M24"/>
</dbReference>
<evidence type="ECO:0000259" key="9">
    <source>
        <dbReference type="Pfam" id="PF16188"/>
    </source>
</evidence>
<dbReference type="Pfam" id="PF01321">
    <property type="entry name" value="Creatinase_N"/>
    <property type="match status" value="1"/>
</dbReference>